<name>A0A2N3HRQ8_9BACT</name>
<dbReference type="Proteomes" id="UP000233618">
    <property type="component" value="Unassembled WGS sequence"/>
</dbReference>
<sequence>MVFLIDITSIEEEYYAMEITGYLKIDKKATYTFFNYAVDPAQISIGDHVIISNEGLNARQERRGRIHLDEGMYPVRIVMVKNTPYANQQVSWCSNYFDQIPINSENLFH</sequence>
<dbReference type="SUPFAM" id="SSF56988">
    <property type="entry name" value="Anthrax protective antigen"/>
    <property type="match status" value="1"/>
</dbReference>
<organism evidence="2 3">
    <name type="scientific">Labilibaculum manganireducens</name>
    <dbReference type="NCBI Taxonomy" id="1940525"/>
    <lineage>
        <taxon>Bacteria</taxon>
        <taxon>Pseudomonadati</taxon>
        <taxon>Bacteroidota</taxon>
        <taxon>Bacteroidia</taxon>
        <taxon>Marinilabiliales</taxon>
        <taxon>Marinifilaceae</taxon>
        <taxon>Labilibaculum</taxon>
    </lineage>
</organism>
<accession>A0A2N3HRQ8</accession>
<dbReference type="Pfam" id="PF07691">
    <property type="entry name" value="PA14"/>
    <property type="match status" value="1"/>
</dbReference>
<dbReference type="PROSITE" id="PS51820">
    <property type="entry name" value="PA14"/>
    <property type="match status" value="1"/>
</dbReference>
<dbReference type="EMBL" id="MVDE01000054">
    <property type="protein sequence ID" value="PKQ60736.1"/>
    <property type="molecule type" value="Genomic_DNA"/>
</dbReference>
<protein>
    <recommendedName>
        <fullName evidence="1">PA14 domain-containing protein</fullName>
    </recommendedName>
</protein>
<dbReference type="InterPro" id="IPR011658">
    <property type="entry name" value="PA14_dom"/>
</dbReference>
<evidence type="ECO:0000313" key="3">
    <source>
        <dbReference type="Proteomes" id="UP000233618"/>
    </source>
</evidence>
<dbReference type="RefSeq" id="WP_180327411.1">
    <property type="nucleotide sequence ID" value="NZ_MVDE01000054.1"/>
</dbReference>
<comment type="caution">
    <text evidence="2">The sequence shown here is derived from an EMBL/GenBank/DDBJ whole genome shotgun (WGS) entry which is preliminary data.</text>
</comment>
<evidence type="ECO:0000313" key="2">
    <source>
        <dbReference type="EMBL" id="PKQ60736.1"/>
    </source>
</evidence>
<dbReference type="InterPro" id="IPR037524">
    <property type="entry name" value="PA14/GLEYA"/>
</dbReference>
<feature type="domain" description="PA14" evidence="1">
    <location>
        <begin position="1"/>
        <end position="106"/>
    </location>
</feature>
<dbReference type="AlphaFoldDB" id="A0A2N3HRQ8"/>
<keyword evidence="3" id="KW-1185">Reference proteome</keyword>
<gene>
    <name evidence="2" type="ORF">BZG01_20405</name>
</gene>
<reference evidence="2 3" key="1">
    <citation type="journal article" date="2017" name="Front. Microbiol.">
        <title>Labilibaculum manganireducens gen. nov., sp. nov. and Labilibaculum filiforme sp. nov., Novel Bacteroidetes Isolated from Subsurface Sediments of the Baltic Sea.</title>
        <authorList>
            <person name="Vandieken V."/>
            <person name="Marshall I.P."/>
            <person name="Niemann H."/>
            <person name="Engelen B."/>
            <person name="Cypionka H."/>
        </authorList>
    </citation>
    <scope>NUCLEOTIDE SEQUENCE [LARGE SCALE GENOMIC DNA]</scope>
    <source>
        <strain evidence="2 3">59.10-2M</strain>
    </source>
</reference>
<dbReference type="Gene3D" id="3.90.182.10">
    <property type="entry name" value="Toxin - Anthrax Protective Antigen,domain 1"/>
    <property type="match status" value="1"/>
</dbReference>
<proteinExistence type="predicted"/>
<evidence type="ECO:0000259" key="1">
    <source>
        <dbReference type="PROSITE" id="PS51820"/>
    </source>
</evidence>